<comment type="subcellular location">
    <subcellularLocation>
        <location evidence="1">Cell membrane</location>
        <topology evidence="1">Multi-pass membrane protein</topology>
    </subcellularLocation>
</comment>
<dbReference type="AlphaFoldDB" id="A5D3F3"/>
<dbReference type="EMBL" id="AP009389">
    <property type="protein sequence ID" value="BAF59240.1"/>
    <property type="molecule type" value="Genomic_DNA"/>
</dbReference>
<dbReference type="GO" id="GO:0055085">
    <property type="term" value="P:transmembrane transport"/>
    <property type="evidence" value="ECO:0007669"/>
    <property type="project" value="TreeGrafter"/>
</dbReference>
<evidence type="ECO:0000256" key="3">
    <source>
        <dbReference type="ARBA" id="ARBA00022448"/>
    </source>
</evidence>
<sequence length="349" mass="38580">MVVNFLHWWRRRRSILFFAVMAVMAAGLFYFMRGLVFSFVLAAFITYLLNPLVNAIEKRGAPRTSAILMAYLALFIFVAGVFMYGMPRIIEQLNVLAETLPVYTGRAREIIDSIQARYTGLGIPDGVRQIIDEWVSSLEGGIMHLLKEAVAALIGMAGYIFKILLAPVLAFYFLKDFDLIKRKITMFIPESYREEVFELFREIDKVLGSFIKGYILVAAMVGGLSAIAMAVLGVEFALMLGLFAGLTELIPYFGPVIGAVPAVGLAALKSKWLAVKVAIAFFVIHQLEGNIISPKILGNKVGLHPLVIIFSLLAGEKLYGLTGMLLAVPAAAVFRVVLNYACRKIVFRP</sequence>
<keyword evidence="10" id="KW-1185">Reference proteome</keyword>
<evidence type="ECO:0000256" key="6">
    <source>
        <dbReference type="ARBA" id="ARBA00022989"/>
    </source>
</evidence>
<accession>A5D3F3</accession>
<comment type="similarity">
    <text evidence="2">Belongs to the autoinducer-2 exporter (AI-2E) (TC 2.A.86) family.</text>
</comment>
<proteinExistence type="inferred from homology"/>
<feature type="transmembrane region" description="Helical" evidence="8">
    <location>
        <begin position="318"/>
        <end position="338"/>
    </location>
</feature>
<dbReference type="STRING" id="370438.PTH_1059"/>
<dbReference type="PANTHER" id="PTHR21716:SF53">
    <property type="entry name" value="PERMEASE PERM-RELATED"/>
    <property type="match status" value="1"/>
</dbReference>
<dbReference type="Proteomes" id="UP000006556">
    <property type="component" value="Chromosome"/>
</dbReference>
<organism evidence="9 10">
    <name type="scientific">Pelotomaculum thermopropionicum (strain DSM 13744 / JCM 10971 / SI)</name>
    <dbReference type="NCBI Taxonomy" id="370438"/>
    <lineage>
        <taxon>Bacteria</taxon>
        <taxon>Bacillati</taxon>
        <taxon>Bacillota</taxon>
        <taxon>Clostridia</taxon>
        <taxon>Eubacteriales</taxon>
        <taxon>Desulfotomaculaceae</taxon>
        <taxon>Pelotomaculum</taxon>
    </lineage>
</organism>
<dbReference type="KEGG" id="pth:PTH_1059"/>
<dbReference type="HOGENOM" id="CLU_031275_8_2_9"/>
<feature type="transmembrane region" description="Helical" evidence="8">
    <location>
        <begin position="37"/>
        <end position="56"/>
    </location>
</feature>
<keyword evidence="7 8" id="KW-0472">Membrane</keyword>
<feature type="transmembrane region" description="Helical" evidence="8">
    <location>
        <begin position="214"/>
        <end position="243"/>
    </location>
</feature>
<dbReference type="eggNOG" id="COG0628">
    <property type="taxonomic scope" value="Bacteria"/>
</dbReference>
<feature type="transmembrane region" description="Helical" evidence="8">
    <location>
        <begin position="277"/>
        <end position="298"/>
    </location>
</feature>
<dbReference type="GO" id="GO:0005886">
    <property type="term" value="C:plasma membrane"/>
    <property type="evidence" value="ECO:0007669"/>
    <property type="project" value="UniProtKB-SubCell"/>
</dbReference>
<evidence type="ECO:0000256" key="7">
    <source>
        <dbReference type="ARBA" id="ARBA00023136"/>
    </source>
</evidence>
<protein>
    <submittedName>
        <fullName evidence="9">Predicted permease</fullName>
    </submittedName>
</protein>
<gene>
    <name evidence="9" type="primary">PerM</name>
    <name evidence="9" type="ordered locus">PTH_1059</name>
</gene>
<keyword evidence="5 8" id="KW-0812">Transmembrane</keyword>
<evidence type="ECO:0000313" key="10">
    <source>
        <dbReference type="Proteomes" id="UP000006556"/>
    </source>
</evidence>
<evidence type="ECO:0000256" key="1">
    <source>
        <dbReference type="ARBA" id="ARBA00004651"/>
    </source>
</evidence>
<evidence type="ECO:0000256" key="4">
    <source>
        <dbReference type="ARBA" id="ARBA00022475"/>
    </source>
</evidence>
<keyword evidence="4" id="KW-1003">Cell membrane</keyword>
<dbReference type="InterPro" id="IPR002549">
    <property type="entry name" value="AI-2E-like"/>
</dbReference>
<evidence type="ECO:0000256" key="5">
    <source>
        <dbReference type="ARBA" id="ARBA00022692"/>
    </source>
</evidence>
<evidence type="ECO:0000256" key="2">
    <source>
        <dbReference type="ARBA" id="ARBA00009773"/>
    </source>
</evidence>
<evidence type="ECO:0000313" key="9">
    <source>
        <dbReference type="EMBL" id="BAF59240.1"/>
    </source>
</evidence>
<name>A5D3F3_PELTS</name>
<feature type="transmembrane region" description="Helical" evidence="8">
    <location>
        <begin position="249"/>
        <end position="268"/>
    </location>
</feature>
<dbReference type="PANTHER" id="PTHR21716">
    <property type="entry name" value="TRANSMEMBRANE PROTEIN"/>
    <property type="match status" value="1"/>
</dbReference>
<keyword evidence="3" id="KW-0813">Transport</keyword>
<feature type="transmembrane region" description="Helical" evidence="8">
    <location>
        <begin position="149"/>
        <end position="174"/>
    </location>
</feature>
<evidence type="ECO:0000256" key="8">
    <source>
        <dbReference type="SAM" id="Phobius"/>
    </source>
</evidence>
<feature type="transmembrane region" description="Helical" evidence="8">
    <location>
        <begin position="14"/>
        <end position="31"/>
    </location>
</feature>
<reference evidence="10" key="1">
    <citation type="journal article" date="2008" name="Genome Res.">
        <title>The genome of Pelotomaculum thermopropionicum reveals niche-associated evolution in anaerobic microbiota.</title>
        <authorList>
            <person name="Kosaka T."/>
            <person name="Kato S."/>
            <person name="Shimoyama T."/>
            <person name="Ishii S."/>
            <person name="Abe T."/>
            <person name="Watanabe K."/>
        </authorList>
    </citation>
    <scope>NUCLEOTIDE SEQUENCE [LARGE SCALE GENOMIC DNA]</scope>
    <source>
        <strain evidence="10">DSM 13744 / JCM 10971 / SI</strain>
    </source>
</reference>
<feature type="transmembrane region" description="Helical" evidence="8">
    <location>
        <begin position="68"/>
        <end position="86"/>
    </location>
</feature>
<dbReference type="Pfam" id="PF01594">
    <property type="entry name" value="AI-2E_transport"/>
    <property type="match status" value="1"/>
</dbReference>
<keyword evidence="6 8" id="KW-1133">Transmembrane helix</keyword>